<reference evidence="3" key="1">
    <citation type="submission" date="2015-03" db="EMBL/GenBank/DDBJ databases">
        <authorList>
            <person name="Urmite Genomes"/>
        </authorList>
    </citation>
    <scope>NUCLEOTIDE SEQUENCE [LARGE SCALE GENOMIC DNA]</scope>
    <source>
        <strain evidence="3">Arc-Hr</strain>
    </source>
</reference>
<organism evidence="2 3">
    <name type="scientific">Haloferax massiliensis</name>
    <dbReference type="NCBI Taxonomy" id="1476858"/>
    <lineage>
        <taxon>Archaea</taxon>
        <taxon>Methanobacteriati</taxon>
        <taxon>Methanobacteriota</taxon>
        <taxon>Stenosarchaea group</taxon>
        <taxon>Halobacteria</taxon>
        <taxon>Halobacteriales</taxon>
        <taxon>Haloferacaceae</taxon>
        <taxon>Haloferax</taxon>
    </lineage>
</organism>
<evidence type="ECO:0000256" key="1">
    <source>
        <dbReference type="SAM" id="MobiDB-lite"/>
    </source>
</evidence>
<evidence type="ECO:0000313" key="3">
    <source>
        <dbReference type="Proteomes" id="UP000198902"/>
    </source>
</evidence>
<dbReference type="OrthoDB" id="291675at2157"/>
<evidence type="ECO:0000313" key="2">
    <source>
        <dbReference type="EMBL" id="CQR50949.1"/>
    </source>
</evidence>
<accession>A0A0D6JSY3</accession>
<dbReference type="RefSeq" id="WP_089779289.1">
    <property type="nucleotide sequence ID" value="NZ_CABLRR010000002.1"/>
</dbReference>
<feature type="region of interest" description="Disordered" evidence="1">
    <location>
        <begin position="66"/>
        <end position="92"/>
    </location>
</feature>
<dbReference type="Proteomes" id="UP000198902">
    <property type="component" value="Unassembled WGS sequence"/>
</dbReference>
<dbReference type="EMBL" id="CSTE01000002">
    <property type="protein sequence ID" value="CQR50949.1"/>
    <property type="molecule type" value="Genomic_DNA"/>
</dbReference>
<protein>
    <submittedName>
        <fullName evidence="2">Uncharacterized protein</fullName>
    </submittedName>
</protein>
<sequence>MPSRKTLLLAVAVGVALVGGSVALDATTPDRTYTYEARELSPAPEDAAEAVVDDTTVDPAGPSAVFVASDGPGDRPERTALRDAANGSRTKAEFPDSLVDRRYAVVGTSGITSDVDEVYRLHEREDDGTVRVTAERVALHAFYDELAVSATTPRRRELVRTGELRTHERLTAVLIAYDGRYYRVTQPPLSVRFEGVRTDLHNAGYVLGNGIVLVAGVWYVLERWGRYVWGDGPEVRR</sequence>
<proteinExistence type="predicted"/>
<keyword evidence="3" id="KW-1185">Reference proteome</keyword>
<dbReference type="AlphaFoldDB" id="A0A0D6JSY3"/>
<gene>
    <name evidence="2" type="ORF">BN996_02434</name>
</gene>
<feature type="compositionally biased region" description="Basic and acidic residues" evidence="1">
    <location>
        <begin position="72"/>
        <end position="81"/>
    </location>
</feature>
<name>A0A0D6JSY3_9EURY</name>